<gene>
    <name evidence="6" type="ORF">ACFO3Q_04645</name>
</gene>
<evidence type="ECO:0000313" key="6">
    <source>
        <dbReference type="EMBL" id="MFC4727459.1"/>
    </source>
</evidence>
<feature type="domain" description="DUF1232" evidence="5">
    <location>
        <begin position="85"/>
        <end position="115"/>
    </location>
</feature>
<evidence type="ECO:0000256" key="4">
    <source>
        <dbReference type="ARBA" id="ARBA00023136"/>
    </source>
</evidence>
<keyword evidence="7" id="KW-1185">Reference proteome</keyword>
<dbReference type="RefSeq" id="WP_377003467.1">
    <property type="nucleotide sequence ID" value="NZ_JBHSGG010000011.1"/>
</dbReference>
<sequence length="203" mass="22958">MTLSLAIELSDADLEHFREAQREAARRAEGRPAEEAIAAAEALLKEADLARVPDFVAQRLERLDGLVAMLRDEGWALPEEDRRHVLAALVYFADPADAIPDHVPVLGFLDDAIMIELCVRELRNEIEAYEDFCAFREHEALRRGQDPATIGRADWLAPRRDELIERMRSRRARDMGVGYGSSSGYGGTRTYKRPWRPGVIRTS</sequence>
<evidence type="ECO:0000256" key="1">
    <source>
        <dbReference type="ARBA" id="ARBA00004127"/>
    </source>
</evidence>
<evidence type="ECO:0000256" key="3">
    <source>
        <dbReference type="ARBA" id="ARBA00022989"/>
    </source>
</evidence>
<keyword evidence="2" id="KW-0812">Transmembrane</keyword>
<proteinExistence type="predicted"/>
<evidence type="ECO:0000256" key="2">
    <source>
        <dbReference type="ARBA" id="ARBA00022692"/>
    </source>
</evidence>
<accession>A0ABV9NJJ1</accession>
<dbReference type="Proteomes" id="UP001595892">
    <property type="component" value="Unassembled WGS sequence"/>
</dbReference>
<dbReference type="Pfam" id="PF06803">
    <property type="entry name" value="DUF1232"/>
    <property type="match status" value="1"/>
</dbReference>
<dbReference type="EMBL" id="JBHSGG010000011">
    <property type="protein sequence ID" value="MFC4727459.1"/>
    <property type="molecule type" value="Genomic_DNA"/>
</dbReference>
<protein>
    <submittedName>
        <fullName evidence="6">YkvA family protein</fullName>
    </submittedName>
</protein>
<evidence type="ECO:0000259" key="5">
    <source>
        <dbReference type="Pfam" id="PF06803"/>
    </source>
</evidence>
<name>A0ABV9NJJ1_9GAMM</name>
<dbReference type="InterPro" id="IPR010652">
    <property type="entry name" value="DUF1232"/>
</dbReference>
<evidence type="ECO:0000313" key="7">
    <source>
        <dbReference type="Proteomes" id="UP001595892"/>
    </source>
</evidence>
<reference evidence="7" key="1">
    <citation type="journal article" date="2019" name="Int. J. Syst. Evol. Microbiol.">
        <title>The Global Catalogue of Microorganisms (GCM) 10K type strain sequencing project: providing services to taxonomists for standard genome sequencing and annotation.</title>
        <authorList>
            <consortium name="The Broad Institute Genomics Platform"/>
            <consortium name="The Broad Institute Genome Sequencing Center for Infectious Disease"/>
            <person name="Wu L."/>
            <person name="Ma J."/>
        </authorList>
    </citation>
    <scope>NUCLEOTIDE SEQUENCE [LARGE SCALE GENOMIC DNA]</scope>
    <source>
        <strain evidence="7">CGMCC 1.13574</strain>
    </source>
</reference>
<comment type="caution">
    <text evidence="6">The sequence shown here is derived from an EMBL/GenBank/DDBJ whole genome shotgun (WGS) entry which is preliminary data.</text>
</comment>
<keyword evidence="4" id="KW-0472">Membrane</keyword>
<comment type="subcellular location">
    <subcellularLocation>
        <location evidence="1">Endomembrane system</location>
        <topology evidence="1">Multi-pass membrane protein</topology>
    </subcellularLocation>
</comment>
<keyword evidence="3" id="KW-1133">Transmembrane helix</keyword>
<organism evidence="6 7">
    <name type="scientific">Coralloluteibacterium thermophilum</name>
    <dbReference type="NCBI Taxonomy" id="2707049"/>
    <lineage>
        <taxon>Bacteria</taxon>
        <taxon>Pseudomonadati</taxon>
        <taxon>Pseudomonadota</taxon>
        <taxon>Gammaproteobacteria</taxon>
        <taxon>Lysobacterales</taxon>
        <taxon>Lysobacteraceae</taxon>
        <taxon>Coralloluteibacterium</taxon>
    </lineage>
</organism>